<evidence type="ECO:0000313" key="2">
    <source>
        <dbReference type="Proteomes" id="UP000442535"/>
    </source>
</evidence>
<organism evidence="1 2">
    <name type="scientific">Mobiluncus porci</name>
    <dbReference type="NCBI Taxonomy" id="2652278"/>
    <lineage>
        <taxon>Bacteria</taxon>
        <taxon>Bacillati</taxon>
        <taxon>Actinomycetota</taxon>
        <taxon>Actinomycetes</taxon>
        <taxon>Actinomycetales</taxon>
        <taxon>Actinomycetaceae</taxon>
        <taxon>Mobiluncus</taxon>
    </lineage>
</organism>
<name>A0A7K0K4R7_9ACTO</name>
<accession>A0A7K0K4R7</accession>
<dbReference type="RefSeq" id="WP_154546176.1">
    <property type="nucleotide sequence ID" value="NZ_VUMY01000020.1"/>
</dbReference>
<gene>
    <name evidence="1" type="ORF">FYJ63_09610</name>
</gene>
<keyword evidence="2" id="KW-1185">Reference proteome</keyword>
<reference evidence="1 2" key="1">
    <citation type="submission" date="2019-08" db="EMBL/GenBank/DDBJ databases">
        <title>In-depth cultivation of the pig gut microbiome towards novel bacterial diversity and tailored functional studies.</title>
        <authorList>
            <person name="Wylensek D."/>
            <person name="Hitch T.C.A."/>
            <person name="Clavel T."/>
        </authorList>
    </citation>
    <scope>NUCLEOTIDE SEQUENCE [LARGE SCALE GENOMIC DNA]</scope>
    <source>
        <strain evidence="1 2">RF-GAM-744-WT-7</strain>
    </source>
</reference>
<proteinExistence type="predicted"/>
<dbReference type="Pfam" id="PF11855">
    <property type="entry name" value="DUF3375"/>
    <property type="match status" value="1"/>
</dbReference>
<dbReference type="Proteomes" id="UP000442535">
    <property type="component" value="Unassembled WGS sequence"/>
</dbReference>
<comment type="caution">
    <text evidence="1">The sequence shown here is derived from an EMBL/GenBank/DDBJ whole genome shotgun (WGS) entry which is preliminary data.</text>
</comment>
<dbReference type="EMBL" id="VUMY01000020">
    <property type="protein sequence ID" value="MST50473.1"/>
    <property type="molecule type" value="Genomic_DNA"/>
</dbReference>
<evidence type="ECO:0000313" key="1">
    <source>
        <dbReference type="EMBL" id="MST50473.1"/>
    </source>
</evidence>
<sequence>MEYEHVAALRKVHPAWKLLRADNAALILCFLGEVFADGNRGSVPAPELEAALDEFLYQINDPQNPDYPKSAKDYLADWADGSAGFLRRFYPLEDEVLHYEVTPAFEKAYSWVRSLGKREFVGTQSRLETVVEMLRSIVRGTETSPEKRLEDLKAQREAINAQIAAVEAGELEFMDETKIRELYQQIGITARELLSDFRQVEENFREQYRTNREHIVSSVGKSQKEVLDDLVRSRSEINQTDEGKSFGAFWKFSLSASSQEELRDLLAKVSALSAVDTDRRLLAIPNDWAEAADRTQRAVRKMSEQLRRFLDDWLRFKNRRVLDLANSITANALKMRDNPPEIGMYIDIPGIAISLPFERPLYQKPAQTSVDSQGITEGELPDDEALFNQMFVDQMRLLDNLRQVIPPRASAELEDILEVYPIEQGVEEVLGYMTLDDDALEIEIEAEETRIQVKTNEGDLKTLKMPKVKVTRK</sequence>
<dbReference type="AlphaFoldDB" id="A0A7K0K4R7"/>
<dbReference type="InterPro" id="IPR021804">
    <property type="entry name" value="DUF3375"/>
</dbReference>
<protein>
    <submittedName>
        <fullName evidence="1">DUF3375 domain-containing protein</fullName>
    </submittedName>
</protein>